<name>A0A4U9W304_SERFO</name>
<organism evidence="1">
    <name type="scientific">Serratia fonticola</name>
    <dbReference type="NCBI Taxonomy" id="47917"/>
    <lineage>
        <taxon>Bacteria</taxon>
        <taxon>Pseudomonadati</taxon>
        <taxon>Pseudomonadota</taxon>
        <taxon>Gammaproteobacteria</taxon>
        <taxon>Enterobacterales</taxon>
        <taxon>Yersiniaceae</taxon>
        <taxon>Serratia</taxon>
    </lineage>
</organism>
<sequence>MADLAVYCRPFGFAIAQGNFLLTIFQSVGTHVQGYPMSKRLLRFQQEIGQQIDIENVQHSAGTLIGQRSPQHQRWRSFGYRGWKGAVPAACRLWSMVGKMVVKHIVALAKQAGAINRTVLDQQQRAQCLISVRHESRNVGITESQGCPTSDMVLRACCSAGSSNALSLVITRLASMRWFCSVLRTS</sequence>
<gene>
    <name evidence="1" type="ORF">NCTC12965_06478</name>
</gene>
<dbReference type="EMBL" id="CABEEZ010000127">
    <property type="protein sequence ID" value="VTR53065.1"/>
    <property type="molecule type" value="Genomic_DNA"/>
</dbReference>
<proteinExistence type="predicted"/>
<reference evidence="1" key="1">
    <citation type="submission" date="2019-05" db="EMBL/GenBank/DDBJ databases">
        <authorList>
            <consortium name="Pathogen Informatics"/>
        </authorList>
    </citation>
    <scope>NUCLEOTIDE SEQUENCE [LARGE SCALE GENOMIC DNA]</scope>
    <source>
        <strain evidence="1">NCTC12965</strain>
    </source>
</reference>
<dbReference type="AlphaFoldDB" id="A0A4U9W304"/>
<protein>
    <submittedName>
        <fullName evidence="1">Uncharacterized protein</fullName>
    </submittedName>
</protein>
<evidence type="ECO:0000313" key="1">
    <source>
        <dbReference type="EMBL" id="VTR53065.1"/>
    </source>
</evidence>
<accession>A0A4U9W304</accession>